<evidence type="ECO:0000313" key="2">
    <source>
        <dbReference type="EMBL" id="EHG22330.1"/>
    </source>
</evidence>
<sequence>MSGEIEKNPTEYIHELEEKIRQLESREPKLERIVEITPADYESLKRENRKMEQQIRKYRQILSVGGVSELSLLIDQYIETSKKQLKKISGEINISNFDKIHIQQIIQLTDYINAVQQEFNAFISMHTEGKWVVHPIYRKLESDIRQINEMLSCKTNFYRIEESRLEEFHQTLLQMIEVIGSYFEAANEEQ</sequence>
<feature type="coiled-coil region" evidence="1">
    <location>
        <begin position="13"/>
        <end position="61"/>
    </location>
</feature>
<dbReference type="RefSeq" id="WP_006691816.1">
    <property type="nucleotide sequence ID" value="NZ_JH376797.1"/>
</dbReference>
<dbReference type="PATRIC" id="fig|679201.3.peg.370"/>
<proteinExistence type="predicted"/>
<gene>
    <name evidence="2" type="ORF">HMPREF9334_00366</name>
</gene>
<organism evidence="2 3">
    <name type="scientific">Selenomonas infelix ATCC 43532</name>
    <dbReference type="NCBI Taxonomy" id="679201"/>
    <lineage>
        <taxon>Bacteria</taxon>
        <taxon>Bacillati</taxon>
        <taxon>Bacillota</taxon>
        <taxon>Negativicutes</taxon>
        <taxon>Selenomonadales</taxon>
        <taxon>Selenomonadaceae</taxon>
        <taxon>Selenomonas</taxon>
    </lineage>
</organism>
<comment type="caution">
    <text evidence="2">The sequence shown here is derived from an EMBL/GenBank/DDBJ whole genome shotgun (WGS) entry which is preliminary data.</text>
</comment>
<keyword evidence="1" id="KW-0175">Coiled coil</keyword>
<evidence type="ECO:0000313" key="3">
    <source>
        <dbReference type="Proteomes" id="UP000004129"/>
    </source>
</evidence>
<accession>G5GM85</accession>
<dbReference type="HOGENOM" id="CLU_1427095_0_0_9"/>
<reference evidence="2 3" key="1">
    <citation type="submission" date="2011-08" db="EMBL/GenBank/DDBJ databases">
        <title>The Genome Sequence of Selenomonas infelix ATCC 43532.</title>
        <authorList>
            <consortium name="The Broad Institute Genome Sequencing Platform"/>
            <person name="Earl A."/>
            <person name="Ward D."/>
            <person name="Feldgarden M."/>
            <person name="Gevers D."/>
            <person name="Izard J."/>
            <person name="Blanton J.M."/>
            <person name="Baranova O.V."/>
            <person name="Dewhirst F.E."/>
            <person name="Young S.K."/>
            <person name="Zeng Q."/>
            <person name="Gargeya S."/>
            <person name="Fitzgerald M."/>
            <person name="Haas B."/>
            <person name="Abouelleil A."/>
            <person name="Alvarado L."/>
            <person name="Arachchi H.M."/>
            <person name="Berlin A."/>
            <person name="Brown A."/>
            <person name="Chapman S.B."/>
            <person name="Chen Z."/>
            <person name="Dunbar C."/>
            <person name="Freedman E."/>
            <person name="Gearin G."/>
            <person name="Gellesch M."/>
            <person name="Goldberg J."/>
            <person name="Griggs A."/>
            <person name="Gujja S."/>
            <person name="Heiman D."/>
            <person name="Howarth C."/>
            <person name="Larson L."/>
            <person name="Lui A."/>
            <person name="MacDonald P.J.P."/>
            <person name="Montmayeur A."/>
            <person name="Murphy C."/>
            <person name="Neiman D."/>
            <person name="Pearson M."/>
            <person name="Priest M."/>
            <person name="Roberts A."/>
            <person name="Saif S."/>
            <person name="Shea T."/>
            <person name="Shenoy N."/>
            <person name="Sisk P."/>
            <person name="Stolte C."/>
            <person name="Sykes S."/>
            <person name="Wortman J."/>
            <person name="Nusbaum C."/>
            <person name="Birren B."/>
        </authorList>
    </citation>
    <scope>NUCLEOTIDE SEQUENCE [LARGE SCALE GENOMIC DNA]</scope>
    <source>
        <strain evidence="2 3">ATCC 43532</strain>
    </source>
</reference>
<dbReference type="EMBL" id="ACZM01000003">
    <property type="protein sequence ID" value="EHG22330.1"/>
    <property type="molecule type" value="Genomic_DNA"/>
</dbReference>
<dbReference type="OrthoDB" id="9824439at2"/>
<protein>
    <submittedName>
        <fullName evidence="2">Uncharacterized protein</fullName>
    </submittedName>
</protein>
<name>G5GM85_9FIRM</name>
<dbReference type="Proteomes" id="UP000004129">
    <property type="component" value="Unassembled WGS sequence"/>
</dbReference>
<keyword evidence="3" id="KW-1185">Reference proteome</keyword>
<dbReference type="AlphaFoldDB" id="G5GM85"/>
<evidence type="ECO:0000256" key="1">
    <source>
        <dbReference type="SAM" id="Coils"/>
    </source>
</evidence>